<dbReference type="InterPro" id="IPR011053">
    <property type="entry name" value="Single_hybrid_motif"/>
</dbReference>
<dbReference type="CDD" id="cd06849">
    <property type="entry name" value="lipoyl_domain"/>
    <property type="match status" value="1"/>
</dbReference>
<evidence type="ECO:0000259" key="1">
    <source>
        <dbReference type="PROSITE" id="PS50968"/>
    </source>
</evidence>
<dbReference type="SUPFAM" id="SSF53474">
    <property type="entry name" value="alpha/beta-Hydrolases"/>
    <property type="match status" value="1"/>
</dbReference>
<organism evidence="2 3">
    <name type="scientific">Acetobacter persici</name>
    <dbReference type="NCBI Taxonomy" id="1076596"/>
    <lineage>
        <taxon>Bacteria</taxon>
        <taxon>Pseudomonadati</taxon>
        <taxon>Pseudomonadota</taxon>
        <taxon>Alphaproteobacteria</taxon>
        <taxon>Acetobacterales</taxon>
        <taxon>Acetobacteraceae</taxon>
        <taxon>Acetobacter</taxon>
    </lineage>
</organism>
<dbReference type="KEGG" id="aper:A0U91_05495"/>
<dbReference type="Gene3D" id="2.40.50.100">
    <property type="match status" value="1"/>
</dbReference>
<sequence length="379" mass="40412">MTHALTALTMPKFGLAMTEGKLASWTVSVGDTVREGDEVADIETSKITSGYESPDSGVLRRQVAQAGETLPVGALLGVVADAEASDAEIEAFIASFKADTEEEGGEDADAASAEPRLVTAGDYTLNVRDAGRRDGVPLLLIHGFGGDLTNWMLNQDVLARHHRVITFDLPGHGASSKDVGDGSVTILAESVSELLKALNVPRAHIMGHSLGGAIALALLRDYPDTVASLTLIAPAGLGREVNAQGLHDMVEADRTRDMQNALQALVYDKSLVGRKMADNVLKVRRLDGARDALRAIEAACFGNGQQSFDLRPVLDAARIPVTLFWGEEDEILPVTGAKNTPDFVVKHLLPQVGHMPQLEKTAELNRLVEAFLEKSQVAA</sequence>
<dbReference type="PRINTS" id="PR00111">
    <property type="entry name" value="ABHYDROLASE"/>
</dbReference>
<dbReference type="STRING" id="1076596.A0U91_05495"/>
<dbReference type="Pfam" id="PF00364">
    <property type="entry name" value="Biotin_lipoyl"/>
    <property type="match status" value="1"/>
</dbReference>
<dbReference type="InterPro" id="IPR000089">
    <property type="entry name" value="Biotin_lipoyl"/>
</dbReference>
<dbReference type="PANTHER" id="PTHR43798">
    <property type="entry name" value="MONOACYLGLYCEROL LIPASE"/>
    <property type="match status" value="1"/>
</dbReference>
<dbReference type="GO" id="GO:0016020">
    <property type="term" value="C:membrane"/>
    <property type="evidence" value="ECO:0007669"/>
    <property type="project" value="TreeGrafter"/>
</dbReference>
<dbReference type="Proteomes" id="UP000189055">
    <property type="component" value="Chromosome"/>
</dbReference>
<dbReference type="RefSeq" id="WP_077930377.1">
    <property type="nucleotide sequence ID" value="NZ_CP014687.1"/>
</dbReference>
<dbReference type="GO" id="GO:0046464">
    <property type="term" value="P:acylglycerol catabolic process"/>
    <property type="evidence" value="ECO:0007669"/>
    <property type="project" value="TreeGrafter"/>
</dbReference>
<dbReference type="EMBL" id="CP014687">
    <property type="protein sequence ID" value="AQT04510.1"/>
    <property type="molecule type" value="Genomic_DNA"/>
</dbReference>
<dbReference type="InterPro" id="IPR000073">
    <property type="entry name" value="AB_hydrolase_1"/>
</dbReference>
<reference evidence="2 3" key="1">
    <citation type="submission" date="2016-03" db="EMBL/GenBank/DDBJ databases">
        <title>Acetic acid bacteria sequencing.</title>
        <authorList>
            <person name="Brandt J."/>
            <person name="Jakob F."/>
            <person name="Vogel R.F."/>
        </authorList>
    </citation>
    <scope>NUCLEOTIDE SEQUENCE [LARGE SCALE GENOMIC DNA]</scope>
    <source>
        <strain evidence="2 3">TMW2.1084</strain>
    </source>
</reference>
<accession>A0A1U9LDY2</accession>
<feature type="domain" description="Lipoyl-binding" evidence="1">
    <location>
        <begin position="5"/>
        <end position="80"/>
    </location>
</feature>
<dbReference type="PROSITE" id="PS50968">
    <property type="entry name" value="BIOTINYL_LIPOYL"/>
    <property type="match status" value="1"/>
</dbReference>
<proteinExistence type="predicted"/>
<gene>
    <name evidence="2" type="ORF">A0U91_05495</name>
</gene>
<dbReference type="InterPro" id="IPR029058">
    <property type="entry name" value="AB_hydrolase_fold"/>
</dbReference>
<evidence type="ECO:0000313" key="3">
    <source>
        <dbReference type="Proteomes" id="UP000189055"/>
    </source>
</evidence>
<evidence type="ECO:0000313" key="2">
    <source>
        <dbReference type="EMBL" id="AQT04510.1"/>
    </source>
</evidence>
<name>A0A1U9LDY2_9PROT</name>
<dbReference type="Pfam" id="PF00561">
    <property type="entry name" value="Abhydrolase_1"/>
    <property type="match status" value="1"/>
</dbReference>
<dbReference type="SUPFAM" id="SSF51230">
    <property type="entry name" value="Single hybrid motif"/>
    <property type="match status" value="1"/>
</dbReference>
<dbReference type="GO" id="GO:0047372">
    <property type="term" value="F:monoacylglycerol lipase activity"/>
    <property type="evidence" value="ECO:0007669"/>
    <property type="project" value="TreeGrafter"/>
</dbReference>
<dbReference type="PANTHER" id="PTHR43798:SF5">
    <property type="entry name" value="MONOACYLGLYCEROL LIPASE ABHD6"/>
    <property type="match status" value="1"/>
</dbReference>
<dbReference type="InterPro" id="IPR050266">
    <property type="entry name" value="AB_hydrolase_sf"/>
</dbReference>
<protein>
    <submittedName>
        <fullName evidence="2">Acetoin dehydrogenase</fullName>
    </submittedName>
</protein>
<dbReference type="Gene3D" id="3.40.50.1820">
    <property type="entry name" value="alpha/beta hydrolase"/>
    <property type="match status" value="1"/>
</dbReference>
<dbReference type="NCBIfam" id="NF011457">
    <property type="entry name" value="PRK14875.1"/>
    <property type="match status" value="1"/>
</dbReference>
<dbReference type="AlphaFoldDB" id="A0A1U9LDY2"/>